<evidence type="ECO:0000256" key="2">
    <source>
        <dbReference type="ARBA" id="ARBA00004429"/>
    </source>
</evidence>
<dbReference type="CDD" id="cd00075">
    <property type="entry name" value="HATPase"/>
    <property type="match status" value="1"/>
</dbReference>
<dbReference type="SMART" id="SM00387">
    <property type="entry name" value="HATPase_c"/>
    <property type="match status" value="1"/>
</dbReference>
<dbReference type="SUPFAM" id="SSF55874">
    <property type="entry name" value="ATPase domain of HSP90 chaperone/DNA topoisomerase II/histidine kinase"/>
    <property type="match status" value="1"/>
</dbReference>
<dbReference type="InterPro" id="IPR003661">
    <property type="entry name" value="HisK_dim/P_dom"/>
</dbReference>
<dbReference type="GO" id="GO:0005886">
    <property type="term" value="C:plasma membrane"/>
    <property type="evidence" value="ECO:0007669"/>
    <property type="project" value="UniProtKB-SubCell"/>
</dbReference>
<keyword evidence="4" id="KW-0597">Phosphoprotein</keyword>
<keyword evidence="7" id="KW-0812">Transmembrane</keyword>
<keyword evidence="10" id="KW-1185">Reference proteome</keyword>
<dbReference type="Gene3D" id="6.10.340.10">
    <property type="match status" value="1"/>
</dbReference>
<reference evidence="9 10" key="1">
    <citation type="submission" date="2019-11" db="EMBL/GenBank/DDBJ databases">
        <title>Type strains purchased from KCTC, JCM and DSMZ.</title>
        <authorList>
            <person name="Lu H."/>
        </authorList>
    </citation>
    <scope>NUCLEOTIDE SEQUENCE [LARGE SCALE GENOMIC DNA]</scope>
    <source>
        <strain evidence="9 10">KCTC 42409</strain>
    </source>
</reference>
<keyword evidence="5" id="KW-0808">Transferase</keyword>
<dbReference type="PANTHER" id="PTHR43547:SF2">
    <property type="entry name" value="HYBRID SIGNAL TRANSDUCTION HISTIDINE KINASE C"/>
    <property type="match status" value="1"/>
</dbReference>
<dbReference type="Proteomes" id="UP000484015">
    <property type="component" value="Unassembled WGS sequence"/>
</dbReference>
<gene>
    <name evidence="9" type="ORF">GM668_05600</name>
</gene>
<dbReference type="InterPro" id="IPR036097">
    <property type="entry name" value="HisK_dim/P_sf"/>
</dbReference>
<evidence type="ECO:0000256" key="7">
    <source>
        <dbReference type="SAM" id="Phobius"/>
    </source>
</evidence>
<comment type="catalytic activity">
    <reaction evidence="1">
        <text>ATP + protein L-histidine = ADP + protein N-phospho-L-histidine.</text>
        <dbReference type="EC" id="2.7.13.3"/>
    </reaction>
</comment>
<dbReference type="Gene3D" id="3.30.565.10">
    <property type="entry name" value="Histidine kinase-like ATPase, C-terminal domain"/>
    <property type="match status" value="1"/>
</dbReference>
<evidence type="ECO:0000256" key="6">
    <source>
        <dbReference type="ARBA" id="ARBA00022777"/>
    </source>
</evidence>
<name>A0A6L6PVQ5_9BURK</name>
<dbReference type="InterPro" id="IPR004358">
    <property type="entry name" value="Sig_transdc_His_kin-like_C"/>
</dbReference>
<dbReference type="EMBL" id="WNLA01000002">
    <property type="protein sequence ID" value="MTW01560.1"/>
    <property type="molecule type" value="Genomic_DNA"/>
</dbReference>
<evidence type="ECO:0000256" key="5">
    <source>
        <dbReference type="ARBA" id="ARBA00022679"/>
    </source>
</evidence>
<evidence type="ECO:0000313" key="10">
    <source>
        <dbReference type="Proteomes" id="UP000484015"/>
    </source>
</evidence>
<comment type="caution">
    <text evidence="9">The sequence shown here is derived from an EMBL/GenBank/DDBJ whole genome shotgun (WGS) entry which is preliminary data.</text>
</comment>
<evidence type="ECO:0000313" key="9">
    <source>
        <dbReference type="EMBL" id="MTW01560.1"/>
    </source>
</evidence>
<dbReference type="SUPFAM" id="SSF47384">
    <property type="entry name" value="Homodimeric domain of signal transducing histidine kinase"/>
    <property type="match status" value="1"/>
</dbReference>
<dbReference type="Gene3D" id="1.10.287.130">
    <property type="match status" value="1"/>
</dbReference>
<organism evidence="9 10">
    <name type="scientific">Pseudoduganella ginsengisoli</name>
    <dbReference type="NCBI Taxonomy" id="1462440"/>
    <lineage>
        <taxon>Bacteria</taxon>
        <taxon>Pseudomonadati</taxon>
        <taxon>Pseudomonadota</taxon>
        <taxon>Betaproteobacteria</taxon>
        <taxon>Burkholderiales</taxon>
        <taxon>Oxalobacteraceae</taxon>
        <taxon>Telluria group</taxon>
        <taxon>Pseudoduganella</taxon>
    </lineage>
</organism>
<dbReference type="PANTHER" id="PTHR43547">
    <property type="entry name" value="TWO-COMPONENT HISTIDINE KINASE"/>
    <property type="match status" value="1"/>
</dbReference>
<accession>A0A6L6PVQ5</accession>
<evidence type="ECO:0000256" key="1">
    <source>
        <dbReference type="ARBA" id="ARBA00000085"/>
    </source>
</evidence>
<keyword evidence="7" id="KW-0472">Membrane</keyword>
<evidence type="ECO:0000259" key="8">
    <source>
        <dbReference type="PROSITE" id="PS50109"/>
    </source>
</evidence>
<dbReference type="Pfam" id="PF00512">
    <property type="entry name" value="HisKA"/>
    <property type="match status" value="1"/>
</dbReference>
<dbReference type="EC" id="2.7.13.3" evidence="3"/>
<dbReference type="InterPro" id="IPR005467">
    <property type="entry name" value="His_kinase_dom"/>
</dbReference>
<comment type="subcellular location">
    <subcellularLocation>
        <location evidence="2">Cell inner membrane</location>
        <topology evidence="2">Multi-pass membrane protein</topology>
    </subcellularLocation>
</comment>
<sequence>MRLEMVQFDALQRDRCTWRGVQINANYATMLCLKSIPVMKVRSLLALTITVTLVPVVVFFAAPLSRLVEAERDAGVRTMQEAARATSLAVDAQWYEIIGLVRATSNSSKLEGNQMVAFGNKARSLVQGRSAYLILYNEDGQQLINTSVSTDAALPDTRIASGERIAAVLAGDKPVISNLLRAPGSGRHVVAMEFPVHLPENRNYVMSYGFDAALLAQALPPPAEGRGVFRIYDRDGRLIQSNRLPTGAGSIAPAPIAAAIKSLESGLIHTGDGTYTVLARSPLTGWWIAMSETTEKVDGTTERTVLLSSLGLALALALAVATAWALSDRVAKAIAQTSAAARAMGAGGDDPRAPSGIDELDHLAESVYQANRLLTEAAIERERLLVQAQQAREVADAQNRAKDEFLAMLGHELRNPMAPISMAAHMLSMPGLDQAKLRHASQVIGRQVEHMNRLVNDLLDVSRVTRGLISLERKPLQIQSIIASALEQASSIVEAGKHELVVETGNAPLWLSGDAIRLVQVLTNLLVNAVKYSPPNTRIVVRAAEEGSTLVLSVIDNGSGIEPDLLPRIFDLFSQGARRPDRAAGGLGLGLALVRKIVELHGGTVTAYSEGVGKGSCFTIRLPMCEAPVETETA</sequence>
<dbReference type="FunFam" id="3.30.565.10:FF:000006">
    <property type="entry name" value="Sensor histidine kinase WalK"/>
    <property type="match status" value="1"/>
</dbReference>
<dbReference type="SMART" id="SM00388">
    <property type="entry name" value="HisKA"/>
    <property type="match status" value="1"/>
</dbReference>
<feature type="transmembrane region" description="Helical" evidence="7">
    <location>
        <begin position="44"/>
        <end position="64"/>
    </location>
</feature>
<dbReference type="Pfam" id="PF02518">
    <property type="entry name" value="HATPase_c"/>
    <property type="match status" value="1"/>
</dbReference>
<evidence type="ECO:0000256" key="4">
    <source>
        <dbReference type="ARBA" id="ARBA00022553"/>
    </source>
</evidence>
<dbReference type="CDD" id="cd00082">
    <property type="entry name" value="HisKA"/>
    <property type="match status" value="1"/>
</dbReference>
<dbReference type="InterPro" id="IPR003594">
    <property type="entry name" value="HATPase_dom"/>
</dbReference>
<proteinExistence type="predicted"/>
<protein>
    <recommendedName>
        <fullName evidence="3">histidine kinase</fullName>
        <ecNumber evidence="3">2.7.13.3</ecNumber>
    </recommendedName>
</protein>
<keyword evidence="6" id="KW-0418">Kinase</keyword>
<keyword evidence="7" id="KW-1133">Transmembrane helix</keyword>
<feature type="domain" description="Histidine kinase" evidence="8">
    <location>
        <begin position="408"/>
        <end position="626"/>
    </location>
</feature>
<dbReference type="PRINTS" id="PR00344">
    <property type="entry name" value="BCTRLSENSOR"/>
</dbReference>
<evidence type="ECO:0000256" key="3">
    <source>
        <dbReference type="ARBA" id="ARBA00012438"/>
    </source>
</evidence>
<dbReference type="OrthoDB" id="8552871at2"/>
<dbReference type="AlphaFoldDB" id="A0A6L6PVQ5"/>
<dbReference type="GO" id="GO:0000155">
    <property type="term" value="F:phosphorelay sensor kinase activity"/>
    <property type="evidence" value="ECO:0007669"/>
    <property type="project" value="InterPro"/>
</dbReference>
<dbReference type="InterPro" id="IPR036890">
    <property type="entry name" value="HATPase_C_sf"/>
</dbReference>
<dbReference type="PROSITE" id="PS50109">
    <property type="entry name" value="HIS_KIN"/>
    <property type="match status" value="1"/>
</dbReference>